<sequence length="279" mass="31368">MSNHRPSDFAKRIIKLAEETGAILMSYYKKDIAVDSKNDDVFDPVTIADREADAHVRRRLGEMFPEDEILSEENDHIPADYSKRIWMVDPLDGTKEFLKHTDGFSVHIGLWSQGKILLGVVLAPALGRLFYAELGEGAYERMSDSTFRLIHVSSVKKLEEARLLTRTPSSERRPLDPVVDQLQAREKDPSSKIKICRIACGEAEATLHTNFRLSKWDTLAPELILTEAGGIMADIDGKPLDYTQASLRWERSIIAANNREILDQILAVSKNINLAVPAQ</sequence>
<dbReference type="Pfam" id="PF00459">
    <property type="entry name" value="Inositol_P"/>
    <property type="match status" value="1"/>
</dbReference>
<evidence type="ECO:0000313" key="5">
    <source>
        <dbReference type="EMBL" id="OGN28088.1"/>
    </source>
</evidence>
<dbReference type="InterPro" id="IPR020583">
    <property type="entry name" value="Inositol_monoP_metal-BS"/>
</dbReference>
<keyword evidence="1 4" id="KW-0479">Metal-binding</keyword>
<evidence type="ECO:0000256" key="3">
    <source>
        <dbReference type="ARBA" id="ARBA00022842"/>
    </source>
</evidence>
<evidence type="ECO:0000256" key="4">
    <source>
        <dbReference type="PIRSR" id="PIRSR600760-2"/>
    </source>
</evidence>
<name>A0A1F8GTY8_9BACT</name>
<evidence type="ECO:0000256" key="2">
    <source>
        <dbReference type="ARBA" id="ARBA00022801"/>
    </source>
</evidence>
<evidence type="ECO:0000313" key="6">
    <source>
        <dbReference type="Proteomes" id="UP000179047"/>
    </source>
</evidence>
<comment type="cofactor">
    <cofactor evidence="4">
        <name>Mg(2+)</name>
        <dbReference type="ChEBI" id="CHEBI:18420"/>
    </cofactor>
</comment>
<dbReference type="PANTHER" id="PTHR20854:SF4">
    <property type="entry name" value="INOSITOL-1-MONOPHOSPHATASE-RELATED"/>
    <property type="match status" value="1"/>
</dbReference>
<dbReference type="AlphaFoldDB" id="A0A1F8GTY8"/>
<dbReference type="Gene3D" id="3.30.540.10">
    <property type="entry name" value="Fructose-1,6-Bisphosphatase, subunit A, domain 1"/>
    <property type="match status" value="1"/>
</dbReference>
<keyword evidence="2" id="KW-0378">Hydrolase</keyword>
<dbReference type="GO" id="GO:0046872">
    <property type="term" value="F:metal ion binding"/>
    <property type="evidence" value="ECO:0007669"/>
    <property type="project" value="UniProtKB-KW"/>
</dbReference>
<feature type="binding site" evidence="4">
    <location>
        <position position="92"/>
    </location>
    <ligand>
        <name>Mg(2+)</name>
        <dbReference type="ChEBI" id="CHEBI:18420"/>
        <label>1</label>
        <note>catalytic</note>
    </ligand>
</feature>
<keyword evidence="3 4" id="KW-0460">Magnesium</keyword>
<dbReference type="PANTHER" id="PTHR20854">
    <property type="entry name" value="INOSITOL MONOPHOSPHATASE"/>
    <property type="match status" value="1"/>
</dbReference>
<protein>
    <recommendedName>
        <fullName evidence="7">3'(2'),5'-bisphosphate nucleotidase CysQ</fullName>
    </recommendedName>
</protein>
<dbReference type="GO" id="GO:0007165">
    <property type="term" value="P:signal transduction"/>
    <property type="evidence" value="ECO:0007669"/>
    <property type="project" value="TreeGrafter"/>
</dbReference>
<dbReference type="SUPFAM" id="SSF56655">
    <property type="entry name" value="Carbohydrate phosphatase"/>
    <property type="match status" value="1"/>
</dbReference>
<dbReference type="EMBL" id="MGKP01000024">
    <property type="protein sequence ID" value="OGN28088.1"/>
    <property type="molecule type" value="Genomic_DNA"/>
</dbReference>
<dbReference type="Proteomes" id="UP000179047">
    <property type="component" value="Unassembled WGS sequence"/>
</dbReference>
<evidence type="ECO:0008006" key="7">
    <source>
        <dbReference type="Google" id="ProtNLM"/>
    </source>
</evidence>
<feature type="binding site" evidence="4">
    <location>
        <position position="72"/>
    </location>
    <ligand>
        <name>Mg(2+)</name>
        <dbReference type="ChEBI" id="CHEBI:18420"/>
        <label>1</label>
        <note>catalytic</note>
    </ligand>
</feature>
<dbReference type="InterPro" id="IPR000760">
    <property type="entry name" value="Inositol_monophosphatase-like"/>
</dbReference>
<feature type="binding site" evidence="4">
    <location>
        <position position="91"/>
    </location>
    <ligand>
        <name>Mg(2+)</name>
        <dbReference type="ChEBI" id="CHEBI:18420"/>
        <label>1</label>
        <note>catalytic</note>
    </ligand>
</feature>
<dbReference type="PRINTS" id="PR00377">
    <property type="entry name" value="IMPHPHTASES"/>
</dbReference>
<evidence type="ECO:0000256" key="1">
    <source>
        <dbReference type="ARBA" id="ARBA00022723"/>
    </source>
</evidence>
<reference evidence="5 6" key="1">
    <citation type="journal article" date="2016" name="Nat. Commun.">
        <title>Thousands of microbial genomes shed light on interconnected biogeochemical processes in an aquifer system.</title>
        <authorList>
            <person name="Anantharaman K."/>
            <person name="Brown C.T."/>
            <person name="Hug L.A."/>
            <person name="Sharon I."/>
            <person name="Castelle C.J."/>
            <person name="Probst A.J."/>
            <person name="Thomas B.C."/>
            <person name="Singh A."/>
            <person name="Wilkins M.J."/>
            <person name="Karaoz U."/>
            <person name="Brodie E.L."/>
            <person name="Williams K.H."/>
            <person name="Hubbard S.S."/>
            <person name="Banfield J.F."/>
        </authorList>
    </citation>
    <scope>NUCLEOTIDE SEQUENCE [LARGE SCALE GENOMIC DNA]</scope>
</reference>
<feature type="binding site" evidence="4">
    <location>
        <position position="217"/>
    </location>
    <ligand>
        <name>Mg(2+)</name>
        <dbReference type="ChEBI" id="CHEBI:18420"/>
        <label>1</label>
        <note>catalytic</note>
    </ligand>
</feature>
<dbReference type="STRING" id="1802701.A3A33_04080"/>
<dbReference type="CDD" id="cd01638">
    <property type="entry name" value="CysQ"/>
    <property type="match status" value="1"/>
</dbReference>
<accession>A0A1F8GTY8</accession>
<dbReference type="PROSITE" id="PS00629">
    <property type="entry name" value="IMP_1"/>
    <property type="match status" value="1"/>
</dbReference>
<dbReference type="GO" id="GO:0008934">
    <property type="term" value="F:inositol monophosphate 1-phosphatase activity"/>
    <property type="evidence" value="ECO:0007669"/>
    <property type="project" value="TreeGrafter"/>
</dbReference>
<gene>
    <name evidence="5" type="ORF">A3A33_04080</name>
</gene>
<dbReference type="Gene3D" id="3.40.190.80">
    <property type="match status" value="1"/>
</dbReference>
<proteinExistence type="predicted"/>
<comment type="caution">
    <text evidence="5">The sequence shown here is derived from an EMBL/GenBank/DDBJ whole genome shotgun (WGS) entry which is preliminary data.</text>
</comment>
<feature type="binding site" evidence="4">
    <location>
        <position position="89"/>
    </location>
    <ligand>
        <name>Mg(2+)</name>
        <dbReference type="ChEBI" id="CHEBI:18420"/>
        <label>1</label>
        <note>catalytic</note>
    </ligand>
</feature>
<organism evidence="5 6">
    <name type="scientific">Candidatus Yanofskybacteria bacterium RIFCSPLOWO2_01_FULL_49_25</name>
    <dbReference type="NCBI Taxonomy" id="1802701"/>
    <lineage>
        <taxon>Bacteria</taxon>
        <taxon>Candidatus Yanofskyibacteriota</taxon>
    </lineage>
</organism>
<dbReference type="GO" id="GO:0006020">
    <property type="term" value="P:inositol metabolic process"/>
    <property type="evidence" value="ECO:0007669"/>
    <property type="project" value="TreeGrafter"/>
</dbReference>